<sequence length="265" mass="28864">MKKASVLFVALALSLSLGACSSSASKTTSSSSKESTSKKVSKASKLSVAKEDVEVLFTDSSMKQLDKRTEKSSITAVDKEVKKLPSSTEKSKLSKDVEKAKQQFNRRVTNQEQHLELNNGTKVTVTKVNWYKPSSASTWNGTLKITEIDVAKTNPFSYDDGDGDTTCEGMIQVHYSYTTTADVTLFDDQAVLSTSDGQQADVDSDDSRDIGDINSGVTKKGVSVFFFQKSNIDKVTSIRLKADAAPQDINSDDTHTFDITVPLEK</sequence>
<organism evidence="4 5">
    <name type="scientific">Pediococcus cellicola</name>
    <dbReference type="NCBI Taxonomy" id="319652"/>
    <lineage>
        <taxon>Bacteria</taxon>
        <taxon>Bacillati</taxon>
        <taxon>Bacillota</taxon>
        <taxon>Bacilli</taxon>
        <taxon>Lactobacillales</taxon>
        <taxon>Lactobacillaceae</taxon>
        <taxon>Pediococcus</taxon>
    </lineage>
</organism>
<feature type="compositionally biased region" description="Low complexity" evidence="1">
    <location>
        <begin position="19"/>
        <end position="34"/>
    </location>
</feature>
<keyword evidence="5" id="KW-1185">Reference proteome</keyword>
<evidence type="ECO:0000313" key="4">
    <source>
        <dbReference type="EMBL" id="KRN67789.1"/>
    </source>
</evidence>
<protein>
    <recommendedName>
        <fullName evidence="3">Pesticidal crystal protein Cry1Aa domain-containing protein</fullName>
    </recommendedName>
</protein>
<proteinExistence type="predicted"/>
<reference evidence="4 5" key="1">
    <citation type="journal article" date="2015" name="Genome Announc.">
        <title>Expanding the biotechnology potential of lactobacilli through comparative genomics of 213 strains and associated genera.</title>
        <authorList>
            <person name="Sun Z."/>
            <person name="Harris H.M."/>
            <person name="McCann A."/>
            <person name="Guo C."/>
            <person name="Argimon S."/>
            <person name="Zhang W."/>
            <person name="Yang X."/>
            <person name="Jeffery I.B."/>
            <person name="Cooney J.C."/>
            <person name="Kagawa T.F."/>
            <person name="Liu W."/>
            <person name="Song Y."/>
            <person name="Salvetti E."/>
            <person name="Wrobel A."/>
            <person name="Rasinkangas P."/>
            <person name="Parkhill J."/>
            <person name="Rea M.C."/>
            <person name="O'Sullivan O."/>
            <person name="Ritari J."/>
            <person name="Douillard F.P."/>
            <person name="Paul Ross R."/>
            <person name="Yang R."/>
            <person name="Briner A.E."/>
            <person name="Felis G.E."/>
            <person name="de Vos W.M."/>
            <person name="Barrangou R."/>
            <person name="Klaenhammer T.R."/>
            <person name="Caufield P.W."/>
            <person name="Cui Y."/>
            <person name="Zhang H."/>
            <person name="O'Toole P.W."/>
        </authorList>
    </citation>
    <scope>NUCLEOTIDE SEQUENCE [LARGE SCALE GENOMIC DNA]</scope>
    <source>
        <strain evidence="4 5">DSM 17757</strain>
    </source>
</reference>
<dbReference type="RefSeq" id="WP_057748540.1">
    <property type="nucleotide sequence ID" value="NZ_BJVH01000001.1"/>
</dbReference>
<comment type="caution">
    <text evidence="4">The sequence shown here is derived from an EMBL/GenBank/DDBJ whole genome shotgun (WGS) entry which is preliminary data.</text>
</comment>
<evidence type="ECO:0000313" key="5">
    <source>
        <dbReference type="Proteomes" id="UP000051568"/>
    </source>
</evidence>
<dbReference type="STRING" id="319652.IV80_GL000333"/>
<accession>A0A0R2J1D4</accession>
<keyword evidence="2" id="KW-0732">Signal</keyword>
<feature type="chain" id="PRO_5038675760" description="Pesticidal crystal protein Cry1Aa domain-containing protein" evidence="2">
    <location>
        <begin position="20"/>
        <end position="265"/>
    </location>
</feature>
<dbReference type="AlphaFoldDB" id="A0A0R2J1D4"/>
<dbReference type="PATRIC" id="fig|319652.3.peg.336"/>
<dbReference type="Proteomes" id="UP000051568">
    <property type="component" value="Unassembled WGS sequence"/>
</dbReference>
<evidence type="ECO:0000259" key="3">
    <source>
        <dbReference type="Pfam" id="PF18449"/>
    </source>
</evidence>
<dbReference type="InterPro" id="IPR054544">
    <property type="entry name" value="Pest_crys_Cry1Aa_dom-IV"/>
</dbReference>
<evidence type="ECO:0000256" key="1">
    <source>
        <dbReference type="SAM" id="MobiDB-lite"/>
    </source>
</evidence>
<feature type="region of interest" description="Disordered" evidence="1">
    <location>
        <begin position="19"/>
        <end position="46"/>
    </location>
</feature>
<gene>
    <name evidence="4" type="ORF">IV80_GL000333</name>
</gene>
<evidence type="ECO:0000256" key="2">
    <source>
        <dbReference type="SAM" id="SignalP"/>
    </source>
</evidence>
<name>A0A0R2J1D4_9LACO</name>
<feature type="domain" description="Pesticidal crystal protein Cry1Aa" evidence="3">
    <location>
        <begin position="44"/>
        <end position="106"/>
    </location>
</feature>
<dbReference type="Pfam" id="PF18449">
    <property type="entry name" value="Endotoxin_C2"/>
    <property type="match status" value="1"/>
</dbReference>
<dbReference type="PROSITE" id="PS51257">
    <property type="entry name" value="PROKAR_LIPOPROTEIN"/>
    <property type="match status" value="1"/>
</dbReference>
<feature type="signal peptide" evidence="2">
    <location>
        <begin position="1"/>
        <end position="19"/>
    </location>
</feature>
<dbReference type="EMBL" id="JQBR01000001">
    <property type="protein sequence ID" value="KRN67789.1"/>
    <property type="molecule type" value="Genomic_DNA"/>
</dbReference>